<accession>E3L1Z2</accession>
<dbReference type="eggNOG" id="ENOG502S2AH">
    <property type="taxonomic scope" value="Eukaryota"/>
</dbReference>
<dbReference type="OrthoDB" id="2498701at2759"/>
<dbReference type="InterPro" id="IPR040521">
    <property type="entry name" value="KDZ"/>
</dbReference>
<dbReference type="InParanoid" id="E3L1Z2"/>
<dbReference type="RefSeq" id="XP_003334986.2">
    <property type="nucleotide sequence ID" value="XM_003334938.2"/>
</dbReference>
<evidence type="ECO:0000259" key="3">
    <source>
        <dbReference type="Pfam" id="PF18802"/>
    </source>
</evidence>
<dbReference type="PANTHER" id="PTHR33096:SF1">
    <property type="entry name" value="CXC1-LIKE CYSTEINE CLUSTER ASSOCIATED WITH KDZ TRANSPOSASES DOMAIN-CONTAINING PROTEIN"/>
    <property type="match status" value="1"/>
</dbReference>
<reference evidence="5" key="2">
    <citation type="journal article" date="2011" name="Proc. Natl. Acad. Sci. U.S.A.">
        <title>Obligate biotrophy features unraveled by the genomic analysis of rust fungi.</title>
        <authorList>
            <person name="Duplessis S."/>
            <person name="Cuomo C.A."/>
            <person name="Lin Y.-C."/>
            <person name="Aerts A."/>
            <person name="Tisserant E."/>
            <person name="Veneault-Fourrey C."/>
            <person name="Joly D.L."/>
            <person name="Hacquard S."/>
            <person name="Amselem J."/>
            <person name="Cantarel B.L."/>
            <person name="Chiu R."/>
            <person name="Coutinho P.M."/>
            <person name="Feau N."/>
            <person name="Field M."/>
            <person name="Frey P."/>
            <person name="Gelhaye E."/>
            <person name="Goldberg J."/>
            <person name="Grabherr M.G."/>
            <person name="Kodira C.D."/>
            <person name="Kohler A."/>
            <person name="Kuees U."/>
            <person name="Lindquist E.A."/>
            <person name="Lucas S.M."/>
            <person name="Mago R."/>
            <person name="Mauceli E."/>
            <person name="Morin E."/>
            <person name="Murat C."/>
            <person name="Pangilinan J.L."/>
            <person name="Park R."/>
            <person name="Pearson M."/>
            <person name="Quesneville H."/>
            <person name="Rouhier N."/>
            <person name="Sakthikumar S."/>
            <person name="Salamov A.A."/>
            <person name="Schmutz J."/>
            <person name="Selles B."/>
            <person name="Shapiro H."/>
            <person name="Tanguay P."/>
            <person name="Tuskan G.A."/>
            <person name="Henrissat B."/>
            <person name="Van de Peer Y."/>
            <person name="Rouze P."/>
            <person name="Ellis J.G."/>
            <person name="Dodds P.N."/>
            <person name="Schein J.E."/>
            <person name="Zhong S."/>
            <person name="Hamelin R.C."/>
            <person name="Grigoriev I.V."/>
            <person name="Szabo L.J."/>
            <person name="Martin F."/>
        </authorList>
    </citation>
    <scope>NUCLEOTIDE SEQUENCE [LARGE SCALE GENOMIC DNA]</scope>
    <source>
        <strain evidence="5">CRL 75-36-700-3 / race SCCL</strain>
    </source>
</reference>
<evidence type="ECO:0000313" key="5">
    <source>
        <dbReference type="Proteomes" id="UP000008783"/>
    </source>
</evidence>
<dbReference type="PANTHER" id="PTHR33096">
    <property type="entry name" value="CXC2 DOMAIN-CONTAINING PROTEIN"/>
    <property type="match status" value="1"/>
</dbReference>
<evidence type="ECO:0000256" key="1">
    <source>
        <dbReference type="SAM" id="Coils"/>
    </source>
</evidence>
<dbReference type="GeneID" id="10530467"/>
<feature type="region of interest" description="Disordered" evidence="2">
    <location>
        <begin position="67"/>
        <end position="86"/>
    </location>
</feature>
<keyword evidence="5" id="KW-1185">Reference proteome</keyword>
<organism evidence="4 5">
    <name type="scientific">Puccinia graminis f. sp. tritici (strain CRL 75-36-700-3 / race SCCL)</name>
    <name type="common">Black stem rust fungus</name>
    <dbReference type="NCBI Taxonomy" id="418459"/>
    <lineage>
        <taxon>Eukaryota</taxon>
        <taxon>Fungi</taxon>
        <taxon>Dikarya</taxon>
        <taxon>Basidiomycota</taxon>
        <taxon>Pucciniomycotina</taxon>
        <taxon>Pucciniomycetes</taxon>
        <taxon>Pucciniales</taxon>
        <taxon>Pucciniaceae</taxon>
        <taxon>Puccinia</taxon>
    </lineage>
</organism>
<proteinExistence type="predicted"/>
<feature type="compositionally biased region" description="Acidic residues" evidence="2">
    <location>
        <begin position="75"/>
        <end position="86"/>
    </location>
</feature>
<evidence type="ECO:0000313" key="4">
    <source>
        <dbReference type="EMBL" id="EFP90567.2"/>
    </source>
</evidence>
<dbReference type="KEGG" id="pgr:PGTG_16593"/>
<feature type="coiled-coil region" evidence="1">
    <location>
        <begin position="642"/>
        <end position="669"/>
    </location>
</feature>
<dbReference type="Pfam" id="PF18802">
    <property type="entry name" value="CxC1"/>
    <property type="match status" value="1"/>
</dbReference>
<dbReference type="Pfam" id="PF18758">
    <property type="entry name" value="KDZ"/>
    <property type="match status" value="1"/>
</dbReference>
<gene>
    <name evidence="4" type="ORF">PGTG_16593</name>
</gene>
<protein>
    <recommendedName>
        <fullName evidence="3">CxC1-like cysteine cluster associated with KDZ transposases domain-containing protein</fullName>
    </recommendedName>
</protein>
<dbReference type="VEuPathDB" id="FungiDB:PGTG_16593"/>
<name>E3L1Z2_PUCGT</name>
<dbReference type="AlphaFoldDB" id="E3L1Z2"/>
<sequence length="989" mass="114128">MAPSKKKIHVPINGNRTDKLRQAANSGLYTEMLSRLRAGQRAATRGEAERSEQAAFQQEDILQQPYDDMNIDIPPNEDQEQADSAEVDADTQAEWVTLAPDITNPIDEVIQSRIEQHRREARNFNMASVMRALHPTYIALKLRTENWAGAEAAKSFVNCRCLPHTLTKRTVDMVDIVGQHRRKMAFCGCTHDAVRLLQQWYLAGSPMQPQTAFSMRLMIFHNDLWNHCHVGTLPFTSALRQWLEPRSERLFAKNSRHARDLRKPFTAAVDMFRKLNDMTDSLVMQALKLTEQEKLAGLSCPACFGPQPPNPDQYPESTRDRLIICLDGNFQHRHHLKASRDETIQSPRIFLEQREVEDMSAHIRAKELENKPPASADRCADAHKAADDKRNESTWKGCDDTGLMGCCCRHDAAVYLENIHKSGEQRNLPCALINRVLGVVEPTRKLGILYDIGCSLDKFIRLRGLFQSDRTRFQFATSIFHAYVHNWLCQLDYNPRYNKGWGLSDGEGLERMWSYLSPLVSPLRYATRNHRLAAIAHRLKFHNHRGITRLAFWLRRKFGNAVTRRREARAELAGLLDTKNPHSEQGVNYTKGFFMRQWKNQCQFQKDHTEDEHDRRTKLVKLYKQEGVLELLRNRLMGPEVFLATEDQVEELLNNISEKTKELKKLAEELHITNSTSQGTDRNEEERLLLLLWDAKSELFIHAVNRHAELQPVVNSKTMGTRLGTKLKEKIFKAIGNRRPAVNRSIAQFNKCHSDFVARFPDQSVSGFQGQLTYDLFSELPLDDKFWNDGLYFHSKAPWAVDPDVRAGITCVLVLSRIQEEFQLIAQELARVVGWAIAHHAQLVEFIVYLQRRYNLLDRKDENGHRISGAEEERLVPLDHIDEMYLGGISRRQKFKMIERELRTRLDEHEALVEDWSEDVIWLWSMCQPIPNKPYIKQWHELISRIRTRKTRSETGGGIDETLEDTVIEVGALDGDGEDASDEWINEAQ</sequence>
<dbReference type="HOGENOM" id="CLU_011407_4_0_1"/>
<evidence type="ECO:0000256" key="2">
    <source>
        <dbReference type="SAM" id="MobiDB-lite"/>
    </source>
</evidence>
<reference key="1">
    <citation type="submission" date="2007-01" db="EMBL/GenBank/DDBJ databases">
        <title>The Genome Sequence of Puccinia graminis f. sp. tritici Strain CRL 75-36-700-3.</title>
        <authorList>
            <consortium name="The Broad Institute Genome Sequencing Platform"/>
            <person name="Birren B."/>
            <person name="Lander E."/>
            <person name="Galagan J."/>
            <person name="Nusbaum C."/>
            <person name="Devon K."/>
            <person name="Cuomo C."/>
            <person name="Jaffe D."/>
            <person name="Butler J."/>
            <person name="Alvarez P."/>
            <person name="Gnerre S."/>
            <person name="Grabherr M."/>
            <person name="Mauceli E."/>
            <person name="Brockman W."/>
            <person name="Young S."/>
            <person name="LaButti K."/>
            <person name="Sykes S."/>
            <person name="DeCaprio D."/>
            <person name="Crawford M."/>
            <person name="Koehrsen M."/>
            <person name="Engels R."/>
            <person name="Montgomery P."/>
            <person name="Pearson M."/>
            <person name="Howarth C."/>
            <person name="Larson L."/>
            <person name="White J."/>
            <person name="Zeng Q."/>
            <person name="Kodira C."/>
            <person name="Yandava C."/>
            <person name="Alvarado L."/>
            <person name="O'Leary S."/>
            <person name="Szabo L."/>
            <person name="Dean R."/>
            <person name="Schein J."/>
        </authorList>
    </citation>
    <scope>NUCLEOTIDE SEQUENCE</scope>
    <source>
        <strain>CRL 75-36-700-3</strain>
    </source>
</reference>
<dbReference type="EMBL" id="DS178334">
    <property type="protein sequence ID" value="EFP90567.2"/>
    <property type="molecule type" value="Genomic_DNA"/>
</dbReference>
<keyword evidence="1" id="KW-0175">Coiled coil</keyword>
<dbReference type="Proteomes" id="UP000008783">
    <property type="component" value="Unassembled WGS sequence"/>
</dbReference>
<dbReference type="InterPro" id="IPR041320">
    <property type="entry name" value="CxC1"/>
</dbReference>
<feature type="domain" description="CxC1-like cysteine cluster associated with KDZ transposases" evidence="3">
    <location>
        <begin position="146"/>
        <end position="248"/>
    </location>
</feature>